<keyword evidence="2" id="KW-1185">Reference proteome</keyword>
<dbReference type="InterPro" id="IPR044526">
    <property type="entry name" value="NAKR1-3"/>
</dbReference>
<dbReference type="AlphaFoldDB" id="A0AB40BH31"/>
<proteinExistence type="predicted"/>
<feature type="domain" description="HMA" evidence="1">
    <location>
        <begin position="66"/>
        <end position="132"/>
    </location>
</feature>
<sequence length="133" mass="15091">MGRLRFERVLDCFSFPNCCTSYLCANAMEDEECERMTLIKVPEDQKLKLGDHLNNACKTLAFHLEPKTVVLRVSMHCNGCARKVEKHISKMEGVTSFEVDLQSKKVVVVGDINPFEVLDSVSKIKFAELCLFT</sequence>
<dbReference type="GO" id="GO:0046872">
    <property type="term" value="F:metal ion binding"/>
    <property type="evidence" value="ECO:0007669"/>
    <property type="project" value="InterPro"/>
</dbReference>
<dbReference type="PANTHER" id="PTHR46119">
    <property type="entry name" value="OS08G0405700 PROTEIN"/>
    <property type="match status" value="1"/>
</dbReference>
<dbReference type="RefSeq" id="XP_039126399.1">
    <property type="nucleotide sequence ID" value="XM_039270465.1"/>
</dbReference>
<organism evidence="2 3">
    <name type="scientific">Dioscorea cayennensis subsp. rotundata</name>
    <name type="common">White Guinea yam</name>
    <name type="synonym">Dioscorea rotundata</name>
    <dbReference type="NCBI Taxonomy" id="55577"/>
    <lineage>
        <taxon>Eukaryota</taxon>
        <taxon>Viridiplantae</taxon>
        <taxon>Streptophyta</taxon>
        <taxon>Embryophyta</taxon>
        <taxon>Tracheophyta</taxon>
        <taxon>Spermatophyta</taxon>
        <taxon>Magnoliopsida</taxon>
        <taxon>Liliopsida</taxon>
        <taxon>Dioscoreales</taxon>
        <taxon>Dioscoreaceae</taxon>
        <taxon>Dioscorea</taxon>
    </lineage>
</organism>
<dbReference type="Gene3D" id="3.30.70.100">
    <property type="match status" value="1"/>
</dbReference>
<name>A0AB40BH31_DIOCR</name>
<dbReference type="InterPro" id="IPR036163">
    <property type="entry name" value="HMA_dom_sf"/>
</dbReference>
<dbReference type="PANTHER" id="PTHR46119:SF11">
    <property type="entry name" value="HEAVY METAL TRANSPORT_DETOXIFICATION SUPERFAMILY PROTEIN"/>
    <property type="match status" value="1"/>
</dbReference>
<gene>
    <name evidence="3" type="primary">LOC120262368</name>
</gene>
<reference evidence="3" key="1">
    <citation type="submission" date="2025-08" db="UniProtKB">
        <authorList>
            <consortium name="RefSeq"/>
        </authorList>
    </citation>
    <scope>IDENTIFICATION</scope>
</reference>
<dbReference type="SUPFAM" id="SSF55008">
    <property type="entry name" value="HMA, heavy metal-associated domain"/>
    <property type="match status" value="1"/>
</dbReference>
<dbReference type="InterPro" id="IPR006121">
    <property type="entry name" value="HMA_dom"/>
</dbReference>
<dbReference type="Pfam" id="PF00403">
    <property type="entry name" value="HMA"/>
    <property type="match status" value="1"/>
</dbReference>
<dbReference type="CDD" id="cd00371">
    <property type="entry name" value="HMA"/>
    <property type="match status" value="1"/>
</dbReference>
<dbReference type="GeneID" id="120262368"/>
<dbReference type="Proteomes" id="UP001515500">
    <property type="component" value="Chromosome 5"/>
</dbReference>
<evidence type="ECO:0000259" key="1">
    <source>
        <dbReference type="PROSITE" id="PS50846"/>
    </source>
</evidence>
<protein>
    <submittedName>
        <fullName evidence="3">Protein SODIUM POTASSIUM ROOT DEFECTIVE 2-like</fullName>
    </submittedName>
</protein>
<evidence type="ECO:0000313" key="3">
    <source>
        <dbReference type="RefSeq" id="XP_039126399.1"/>
    </source>
</evidence>
<accession>A0AB40BH31</accession>
<dbReference type="PROSITE" id="PS50846">
    <property type="entry name" value="HMA_2"/>
    <property type="match status" value="1"/>
</dbReference>
<evidence type="ECO:0000313" key="2">
    <source>
        <dbReference type="Proteomes" id="UP001515500"/>
    </source>
</evidence>